<gene>
    <name evidence="2" type="ORF">PR002_g26035</name>
</gene>
<sequence length="92" mass="10591">MSKRSATIPMSITQPQNKRPRKDDFASHPALLQLKQAQLDKHRDLQLAELDVRKKEFNLREKEFVARQKQLDNDVLLAAARIDEANAQATKL</sequence>
<reference evidence="2 3" key="1">
    <citation type="submission" date="2018-09" db="EMBL/GenBank/DDBJ databases">
        <title>Genomic investigation of the strawberry pathogen Phytophthora fragariae indicates pathogenicity is determined by transcriptional variation in three key races.</title>
        <authorList>
            <person name="Adams T.M."/>
            <person name="Armitage A.D."/>
            <person name="Sobczyk M.K."/>
            <person name="Bates H.J."/>
            <person name="Dunwell J.M."/>
            <person name="Nellist C.F."/>
            <person name="Harrison R.J."/>
        </authorList>
    </citation>
    <scope>NUCLEOTIDE SEQUENCE [LARGE SCALE GENOMIC DNA]</scope>
    <source>
        <strain evidence="2 3">SCRP324</strain>
    </source>
</reference>
<evidence type="ECO:0000313" key="2">
    <source>
        <dbReference type="EMBL" id="KAE8974010.1"/>
    </source>
</evidence>
<evidence type="ECO:0000256" key="1">
    <source>
        <dbReference type="SAM" id="MobiDB-lite"/>
    </source>
</evidence>
<comment type="caution">
    <text evidence="2">The sequence shown here is derived from an EMBL/GenBank/DDBJ whole genome shotgun (WGS) entry which is preliminary data.</text>
</comment>
<protein>
    <submittedName>
        <fullName evidence="2">Uncharacterized protein</fullName>
    </submittedName>
</protein>
<feature type="compositionally biased region" description="Polar residues" evidence="1">
    <location>
        <begin position="1"/>
        <end position="17"/>
    </location>
</feature>
<name>A0A6A3HVG2_9STRA</name>
<dbReference type="OrthoDB" id="127263at2759"/>
<dbReference type="EMBL" id="QXFU01003614">
    <property type="protein sequence ID" value="KAE8974010.1"/>
    <property type="molecule type" value="Genomic_DNA"/>
</dbReference>
<dbReference type="Proteomes" id="UP000435112">
    <property type="component" value="Unassembled WGS sequence"/>
</dbReference>
<proteinExistence type="predicted"/>
<organism evidence="2 3">
    <name type="scientific">Phytophthora rubi</name>
    <dbReference type="NCBI Taxonomy" id="129364"/>
    <lineage>
        <taxon>Eukaryota</taxon>
        <taxon>Sar</taxon>
        <taxon>Stramenopiles</taxon>
        <taxon>Oomycota</taxon>
        <taxon>Peronosporomycetes</taxon>
        <taxon>Peronosporales</taxon>
        <taxon>Peronosporaceae</taxon>
        <taxon>Phytophthora</taxon>
    </lineage>
</organism>
<feature type="region of interest" description="Disordered" evidence="1">
    <location>
        <begin position="1"/>
        <end position="24"/>
    </location>
</feature>
<accession>A0A6A3HVG2</accession>
<evidence type="ECO:0000313" key="3">
    <source>
        <dbReference type="Proteomes" id="UP000435112"/>
    </source>
</evidence>
<dbReference type="AlphaFoldDB" id="A0A6A3HVG2"/>